<comment type="caution">
    <text evidence="9">The sequence shown here is derived from an EMBL/GenBank/DDBJ whole genome shotgun (WGS) entry which is preliminary data.</text>
</comment>
<dbReference type="Pfam" id="PF01925">
    <property type="entry name" value="TauE"/>
    <property type="match status" value="1"/>
</dbReference>
<accession>A0A363UJF6</accession>
<keyword evidence="3" id="KW-0813">Transport</keyword>
<reference evidence="9 10" key="1">
    <citation type="submission" date="2018-05" db="EMBL/GenBank/DDBJ databases">
        <title>Abyssibacter profundi OUC007T gen. nov., sp. nov, a marine bacterium isolated from seawater of the Mariana Trench.</title>
        <authorList>
            <person name="Zhou S."/>
        </authorList>
    </citation>
    <scope>NUCLEOTIDE SEQUENCE [LARGE SCALE GENOMIC DNA]</scope>
    <source>
        <strain evidence="9 10">OUC007</strain>
    </source>
</reference>
<comment type="subcellular location">
    <subcellularLocation>
        <location evidence="1 8">Cell membrane</location>
        <topology evidence="1 8">Multi-pass membrane protein</topology>
    </subcellularLocation>
</comment>
<dbReference type="AlphaFoldDB" id="A0A363UJF6"/>
<feature type="transmembrane region" description="Helical" evidence="8">
    <location>
        <begin position="225"/>
        <end position="244"/>
    </location>
</feature>
<keyword evidence="4 8" id="KW-1003">Cell membrane</keyword>
<gene>
    <name evidence="9" type="ORF">DEH80_12305</name>
</gene>
<dbReference type="EMBL" id="QEQK01000010">
    <property type="protein sequence ID" value="PWN55563.1"/>
    <property type="molecule type" value="Genomic_DNA"/>
</dbReference>
<keyword evidence="6 8" id="KW-1133">Transmembrane helix</keyword>
<dbReference type="OrthoDB" id="7061600at2"/>
<dbReference type="PANTHER" id="PTHR30269:SF37">
    <property type="entry name" value="MEMBRANE TRANSPORTER PROTEIN"/>
    <property type="match status" value="1"/>
</dbReference>
<evidence type="ECO:0000313" key="10">
    <source>
        <dbReference type="Proteomes" id="UP000251800"/>
    </source>
</evidence>
<evidence type="ECO:0000313" key="9">
    <source>
        <dbReference type="EMBL" id="PWN55563.1"/>
    </source>
</evidence>
<feature type="transmembrane region" description="Helical" evidence="8">
    <location>
        <begin position="104"/>
        <end position="125"/>
    </location>
</feature>
<feature type="transmembrane region" description="Helical" evidence="8">
    <location>
        <begin position="79"/>
        <end position="98"/>
    </location>
</feature>
<evidence type="ECO:0000256" key="7">
    <source>
        <dbReference type="ARBA" id="ARBA00023136"/>
    </source>
</evidence>
<evidence type="ECO:0000256" key="5">
    <source>
        <dbReference type="ARBA" id="ARBA00022692"/>
    </source>
</evidence>
<feature type="transmembrane region" description="Helical" evidence="8">
    <location>
        <begin position="171"/>
        <end position="193"/>
    </location>
</feature>
<proteinExistence type="inferred from homology"/>
<evidence type="ECO:0000256" key="6">
    <source>
        <dbReference type="ARBA" id="ARBA00022989"/>
    </source>
</evidence>
<feature type="transmembrane region" description="Helical" evidence="8">
    <location>
        <begin position="137"/>
        <end position="159"/>
    </location>
</feature>
<sequence length="253" mass="26251">MSGLALLLSPLEWVLVVVAFGSAVLSGIAGAGGGTILIGAIYAAGMPPVVAVPLHAVVQMASNASRVFAYLPHVRWRAAIVFCLGALPAPFVVAPLVAQVNPDYVRLVMAGFILWTLLPRASHALGLSERAAMGTAGALNGGVGAVVGATGLLIGPFFLRPDWAKESTIGTLALCQSLGHAFKVAAFATVGFAMLDQLPLLLGMIAGVVTGTAVGRWLHQFVQEAAFRPLFRGILAVLAIKLVWDAGQRLWLV</sequence>
<dbReference type="GO" id="GO:0005886">
    <property type="term" value="C:plasma membrane"/>
    <property type="evidence" value="ECO:0007669"/>
    <property type="project" value="UniProtKB-SubCell"/>
</dbReference>
<dbReference type="InterPro" id="IPR052017">
    <property type="entry name" value="TSUP"/>
</dbReference>
<evidence type="ECO:0000256" key="3">
    <source>
        <dbReference type="ARBA" id="ARBA00022448"/>
    </source>
</evidence>
<keyword evidence="5 8" id="KW-0812">Transmembrane</keyword>
<feature type="transmembrane region" description="Helical" evidence="8">
    <location>
        <begin position="200"/>
        <end position="219"/>
    </location>
</feature>
<dbReference type="PANTHER" id="PTHR30269">
    <property type="entry name" value="TRANSMEMBRANE PROTEIN YFCA"/>
    <property type="match status" value="1"/>
</dbReference>
<evidence type="ECO:0000256" key="2">
    <source>
        <dbReference type="ARBA" id="ARBA00009142"/>
    </source>
</evidence>
<name>A0A363UJF6_9GAMM</name>
<organism evidence="9 10">
    <name type="scientific">Abyssibacter profundi</name>
    <dbReference type="NCBI Taxonomy" id="2182787"/>
    <lineage>
        <taxon>Bacteria</taxon>
        <taxon>Pseudomonadati</taxon>
        <taxon>Pseudomonadota</taxon>
        <taxon>Gammaproteobacteria</taxon>
        <taxon>Chromatiales</taxon>
        <taxon>Oceanococcaceae</taxon>
        <taxon>Abyssibacter</taxon>
    </lineage>
</organism>
<evidence type="ECO:0000256" key="1">
    <source>
        <dbReference type="ARBA" id="ARBA00004651"/>
    </source>
</evidence>
<comment type="similarity">
    <text evidence="2 8">Belongs to the 4-toluene sulfonate uptake permease (TSUP) (TC 2.A.102) family.</text>
</comment>
<feature type="transmembrane region" description="Helical" evidence="8">
    <location>
        <begin position="36"/>
        <end position="58"/>
    </location>
</feature>
<dbReference type="Proteomes" id="UP000251800">
    <property type="component" value="Unassembled WGS sequence"/>
</dbReference>
<evidence type="ECO:0000256" key="8">
    <source>
        <dbReference type="RuleBase" id="RU363041"/>
    </source>
</evidence>
<keyword evidence="10" id="KW-1185">Reference proteome</keyword>
<keyword evidence="7 8" id="KW-0472">Membrane</keyword>
<evidence type="ECO:0000256" key="4">
    <source>
        <dbReference type="ARBA" id="ARBA00022475"/>
    </source>
</evidence>
<dbReference type="InterPro" id="IPR002781">
    <property type="entry name" value="TM_pro_TauE-like"/>
</dbReference>
<protein>
    <recommendedName>
        <fullName evidence="8">Probable membrane transporter protein</fullName>
    </recommendedName>
</protein>
<dbReference type="RefSeq" id="WP_109720802.1">
    <property type="nucleotide sequence ID" value="NZ_QEQK01000010.1"/>
</dbReference>